<feature type="compositionally biased region" description="Basic residues" evidence="1">
    <location>
        <begin position="254"/>
        <end position="265"/>
    </location>
</feature>
<accession>A0A1Y1XY66</accession>
<feature type="chain" id="PRO_5013299448" description="Fucose-specific lectin" evidence="2">
    <location>
        <begin position="21"/>
        <end position="317"/>
    </location>
</feature>
<evidence type="ECO:0000256" key="1">
    <source>
        <dbReference type="SAM" id="MobiDB-lite"/>
    </source>
</evidence>
<feature type="compositionally biased region" description="Polar residues" evidence="1">
    <location>
        <begin position="268"/>
        <end position="283"/>
    </location>
</feature>
<dbReference type="Pfam" id="PF19193">
    <property type="entry name" value="Tectonin"/>
    <property type="match status" value="1"/>
</dbReference>
<proteinExistence type="predicted"/>
<comment type="caution">
    <text evidence="3">The sequence shown here is derived from an EMBL/GenBank/DDBJ whole genome shotgun (WGS) entry which is preliminary data.</text>
</comment>
<feature type="signal peptide" evidence="2">
    <location>
        <begin position="1"/>
        <end position="20"/>
    </location>
</feature>
<dbReference type="SUPFAM" id="SSF89372">
    <property type="entry name" value="Fucose-specific lectin"/>
    <property type="match status" value="1"/>
</dbReference>
<gene>
    <name evidence="3" type="ORF">K493DRAFT_304706</name>
</gene>
<feature type="region of interest" description="Disordered" evidence="1">
    <location>
        <begin position="251"/>
        <end position="317"/>
    </location>
</feature>
<keyword evidence="4" id="KW-1185">Reference proteome</keyword>
<evidence type="ECO:0000313" key="3">
    <source>
        <dbReference type="EMBL" id="ORX90681.1"/>
    </source>
</evidence>
<reference evidence="3 4" key="1">
    <citation type="submission" date="2016-07" db="EMBL/GenBank/DDBJ databases">
        <title>Pervasive Adenine N6-methylation of Active Genes in Fungi.</title>
        <authorList>
            <consortium name="DOE Joint Genome Institute"/>
            <person name="Mondo S.J."/>
            <person name="Dannebaum R.O."/>
            <person name="Kuo R.C."/>
            <person name="Labutti K."/>
            <person name="Haridas S."/>
            <person name="Kuo A."/>
            <person name="Salamov A."/>
            <person name="Ahrendt S.R."/>
            <person name="Lipzen A."/>
            <person name="Sullivan W."/>
            <person name="Andreopoulos W.B."/>
            <person name="Clum A."/>
            <person name="Lindquist E."/>
            <person name="Daum C."/>
            <person name="Ramamoorthy G.K."/>
            <person name="Gryganskyi A."/>
            <person name="Culley D."/>
            <person name="Magnuson J.K."/>
            <person name="James T.Y."/>
            <person name="O'Malley M.A."/>
            <person name="Stajich J.E."/>
            <person name="Spatafora J.W."/>
            <person name="Visel A."/>
            <person name="Grigoriev I.V."/>
        </authorList>
    </citation>
    <scope>NUCLEOTIDE SEQUENCE [LARGE SCALE GENOMIC DNA]</scope>
    <source>
        <strain evidence="3 4">CBS 931.73</strain>
    </source>
</reference>
<keyword evidence="2" id="KW-0732">Signal</keyword>
<name>A0A1Y1XY66_9FUNG</name>
<sequence>MRLPLITTLAALAMARFGSGFVYRTNDDVYALDKVMGWKEVQDYGFTTLSAGVDDSVWAVSEGNLPYRFTGKRWGLIPGKLQAVAGLDMNTAWGISPGYSVYRFFNGIWQVHPGKLTAISAATNDGYVEDVEHVWGISPSNTLWYCYFQPRLNKCKWKAVPKPNGLRVLAVASVGDGTAFALFDVRDALGNVVYRWNGSSWSLIDERLVSIGNGCNGKVAGFTAEGTIRVFSSDTNSVVLLEGQTRDPAQVRVGRTKRLDHRGKQVGRLQTTQPHQTASSPSEKSPPYITPTSPSPPKSLHQTPSQTPPQPRKVRVL</sequence>
<organism evidence="3 4">
    <name type="scientific">Basidiobolus meristosporus CBS 931.73</name>
    <dbReference type="NCBI Taxonomy" id="1314790"/>
    <lineage>
        <taxon>Eukaryota</taxon>
        <taxon>Fungi</taxon>
        <taxon>Fungi incertae sedis</taxon>
        <taxon>Zoopagomycota</taxon>
        <taxon>Entomophthoromycotina</taxon>
        <taxon>Basidiobolomycetes</taxon>
        <taxon>Basidiobolales</taxon>
        <taxon>Basidiobolaceae</taxon>
        <taxon>Basidiobolus</taxon>
    </lineage>
</organism>
<dbReference type="OrthoDB" id="166585at2759"/>
<evidence type="ECO:0000256" key="2">
    <source>
        <dbReference type="SAM" id="SignalP"/>
    </source>
</evidence>
<protein>
    <recommendedName>
        <fullName evidence="5">Fucose-specific lectin</fullName>
    </recommendedName>
</protein>
<dbReference type="AlphaFoldDB" id="A0A1Y1XY66"/>
<evidence type="ECO:0008006" key="5">
    <source>
        <dbReference type="Google" id="ProtNLM"/>
    </source>
</evidence>
<dbReference type="Proteomes" id="UP000193498">
    <property type="component" value="Unassembled WGS sequence"/>
</dbReference>
<dbReference type="InterPro" id="IPR006624">
    <property type="entry name" value="Beta-propeller_rpt_TECPR"/>
</dbReference>
<dbReference type="EMBL" id="MCFE01000369">
    <property type="protein sequence ID" value="ORX90681.1"/>
    <property type="molecule type" value="Genomic_DNA"/>
</dbReference>
<dbReference type="InParanoid" id="A0A1Y1XY66"/>
<evidence type="ECO:0000313" key="4">
    <source>
        <dbReference type="Proteomes" id="UP000193498"/>
    </source>
</evidence>